<evidence type="ECO:0000256" key="1">
    <source>
        <dbReference type="ARBA" id="ARBA00023002"/>
    </source>
</evidence>
<dbReference type="InterPro" id="IPR002563">
    <property type="entry name" value="Flavin_Rdtase-like_dom"/>
</dbReference>
<keyword evidence="4" id="KW-1185">Reference proteome</keyword>
<dbReference type="RefSeq" id="WP_324717942.1">
    <property type="nucleotide sequence ID" value="NZ_CP141615.1"/>
</dbReference>
<dbReference type="PANTHER" id="PTHR30466">
    <property type="entry name" value="FLAVIN REDUCTASE"/>
    <property type="match status" value="1"/>
</dbReference>
<dbReference type="Pfam" id="PF01613">
    <property type="entry name" value="Flavin_Reduct"/>
    <property type="match status" value="1"/>
</dbReference>
<evidence type="ECO:0000259" key="2">
    <source>
        <dbReference type="SMART" id="SM00903"/>
    </source>
</evidence>
<dbReference type="InterPro" id="IPR012349">
    <property type="entry name" value="Split_barrel_FMN-bd"/>
</dbReference>
<name>A0ABZ1C0P5_9FIRM</name>
<gene>
    <name evidence="3" type="ORF">U7230_06625</name>
</gene>
<dbReference type="EMBL" id="CP141615">
    <property type="protein sequence ID" value="WRP18669.1"/>
    <property type="molecule type" value="Genomic_DNA"/>
</dbReference>
<evidence type="ECO:0000313" key="4">
    <source>
        <dbReference type="Proteomes" id="UP001332192"/>
    </source>
</evidence>
<organism evidence="3 4">
    <name type="scientific">Carboxydichorda subterranea</name>
    <dbReference type="NCBI Taxonomy" id="3109565"/>
    <lineage>
        <taxon>Bacteria</taxon>
        <taxon>Bacillati</taxon>
        <taxon>Bacillota</taxon>
        <taxon>Limnochordia</taxon>
        <taxon>Limnochordales</taxon>
        <taxon>Geochordaceae</taxon>
        <taxon>Carboxydichorda</taxon>
    </lineage>
</organism>
<dbReference type="EC" id="1.-.-.-" evidence="3"/>
<reference evidence="3 4" key="1">
    <citation type="journal article" date="2024" name="Front. Microbiol.">
        <title>Novel thermophilic genera Geochorda gen. nov. and Carboxydochorda gen. nov. from the deep terrestrial subsurface reveal the ecophysiological diversity in the class Limnochordia.</title>
        <authorList>
            <person name="Karnachuk O.V."/>
            <person name="Lukina A.P."/>
            <person name="Avakyan M.R."/>
            <person name="Kadnikov V.V."/>
            <person name="Begmatov S."/>
            <person name="Beletsky A.V."/>
            <person name="Vlasova K.G."/>
            <person name="Novikov A.A."/>
            <person name="Shcherbakova V.A."/>
            <person name="Mardanov A.V."/>
            <person name="Ravin N.V."/>
        </authorList>
    </citation>
    <scope>NUCLEOTIDE SEQUENCE [LARGE SCALE GENOMIC DNA]</scope>
    <source>
        <strain evidence="3 4">L945</strain>
    </source>
</reference>
<accession>A0ABZ1C0P5</accession>
<keyword evidence="1 3" id="KW-0560">Oxidoreductase</keyword>
<dbReference type="InterPro" id="IPR050268">
    <property type="entry name" value="NADH-dep_flavin_reductase"/>
</dbReference>
<evidence type="ECO:0000313" key="3">
    <source>
        <dbReference type="EMBL" id="WRP18669.1"/>
    </source>
</evidence>
<protein>
    <submittedName>
        <fullName evidence="3">Flavin reductase family protein</fullName>
        <ecNumber evidence="3">1.-.-.-</ecNumber>
    </submittedName>
</protein>
<dbReference type="GO" id="GO:0016491">
    <property type="term" value="F:oxidoreductase activity"/>
    <property type="evidence" value="ECO:0007669"/>
    <property type="project" value="UniProtKB-KW"/>
</dbReference>
<dbReference type="PANTHER" id="PTHR30466:SF1">
    <property type="entry name" value="FMN REDUCTASE (NADH) RUTF"/>
    <property type="match status" value="1"/>
</dbReference>
<dbReference type="Proteomes" id="UP001332192">
    <property type="component" value="Chromosome"/>
</dbReference>
<dbReference type="SMART" id="SM00903">
    <property type="entry name" value="Flavin_Reduct"/>
    <property type="match status" value="1"/>
</dbReference>
<dbReference type="Gene3D" id="2.30.110.10">
    <property type="entry name" value="Electron Transport, Fmn-binding Protein, Chain A"/>
    <property type="match status" value="1"/>
</dbReference>
<sequence>MDSSSFRQAAGRFATGVTVVTTGSVDRPHGMTANSFTSVSLEPPLVLVCVGTQRETHDRIAREGQFGVSVLSARQQAVSEFFAGRLDRLPDGAVQLRAGKTGVPLIEGALAHFECSVLAAYPGGDHTIFVARVEEAQTHGDGAPLVFFGGRYRELLA</sequence>
<dbReference type="SUPFAM" id="SSF50475">
    <property type="entry name" value="FMN-binding split barrel"/>
    <property type="match status" value="1"/>
</dbReference>
<feature type="domain" description="Flavin reductase like" evidence="2">
    <location>
        <begin position="10"/>
        <end position="154"/>
    </location>
</feature>
<proteinExistence type="predicted"/>